<dbReference type="AlphaFoldDB" id="A0A5B8W569"/>
<evidence type="ECO:0000313" key="2">
    <source>
        <dbReference type="Proteomes" id="UP000321362"/>
    </source>
</evidence>
<dbReference type="RefSeq" id="WP_147056369.1">
    <property type="nucleotide sequence ID" value="NZ_CP042437.1"/>
</dbReference>
<dbReference type="EMBL" id="CP042437">
    <property type="protein sequence ID" value="QEC78076.1"/>
    <property type="molecule type" value="Genomic_DNA"/>
</dbReference>
<evidence type="ECO:0000313" key="1">
    <source>
        <dbReference type="EMBL" id="QEC78076.1"/>
    </source>
</evidence>
<dbReference type="InterPro" id="IPR036514">
    <property type="entry name" value="SGNH_hydro_sf"/>
</dbReference>
<dbReference type="Proteomes" id="UP000321362">
    <property type="component" value="Chromosome"/>
</dbReference>
<protein>
    <submittedName>
        <fullName evidence="1">SGNH/GDSL hydrolase family protein</fullName>
    </submittedName>
</protein>
<dbReference type="OrthoDB" id="9794725at2"/>
<dbReference type="Gene3D" id="3.40.50.1110">
    <property type="entry name" value="SGNH hydrolase"/>
    <property type="match status" value="1"/>
</dbReference>
<dbReference type="CDD" id="cd00229">
    <property type="entry name" value="SGNH_hydrolase"/>
    <property type="match status" value="1"/>
</dbReference>
<gene>
    <name evidence="1" type="ORF">FSB76_19845</name>
</gene>
<keyword evidence="1" id="KW-0378">Hydrolase</keyword>
<organism evidence="1 2">
    <name type="scientific">Mucilaginibacter ginsenosidivorax</name>
    <dbReference type="NCBI Taxonomy" id="862126"/>
    <lineage>
        <taxon>Bacteria</taxon>
        <taxon>Pseudomonadati</taxon>
        <taxon>Bacteroidota</taxon>
        <taxon>Sphingobacteriia</taxon>
        <taxon>Sphingobacteriales</taxon>
        <taxon>Sphingobacteriaceae</taxon>
        <taxon>Mucilaginibacter</taxon>
    </lineage>
</organism>
<dbReference type="GO" id="GO:0016788">
    <property type="term" value="F:hydrolase activity, acting on ester bonds"/>
    <property type="evidence" value="ECO:0007669"/>
    <property type="project" value="UniProtKB-ARBA"/>
</dbReference>
<keyword evidence="2" id="KW-1185">Reference proteome</keyword>
<dbReference type="KEGG" id="mgk:FSB76_19845"/>
<name>A0A5B8W569_9SPHI</name>
<dbReference type="SUPFAM" id="SSF52266">
    <property type="entry name" value="SGNH hydrolase"/>
    <property type="match status" value="1"/>
</dbReference>
<accession>A0A5B8W569</accession>
<proteinExistence type="predicted"/>
<reference evidence="1 2" key="1">
    <citation type="journal article" date="2013" name="J. Microbiol.">
        <title>Mucilaginibacter ginsenosidivorax sp. nov., with ginsenoside converting activity isolated from sediment.</title>
        <authorList>
            <person name="Kim J.K."/>
            <person name="Choi T.E."/>
            <person name="Liu Q.M."/>
            <person name="Park H.Y."/>
            <person name="Yi T.H."/>
            <person name="Yoon M.H."/>
            <person name="Kim S.C."/>
            <person name="Im W.T."/>
        </authorList>
    </citation>
    <scope>NUCLEOTIDE SEQUENCE [LARGE SCALE GENOMIC DNA]</scope>
    <source>
        <strain evidence="1 2">KHI28</strain>
    </source>
</reference>
<sequence length="232" mass="26735">MTKILIIADSNGMPRNEITYEETWVYKLITSLPALHFIDRSRRASTVERLITEGGDVVNVKQGADLLEYYNPDVVILQLGIVDCSPRYVNNRNVFVKILNQMPNKVQSFFYRFIKKYTTRNPNYAFVRADKFKKILEQFILRAAAISTKVLAITIAPVTEEFVRKSPHIRKSIASYNNIYKELSSKFPGFFIVDPFDESVDIEFIALDEFHVNNEGHSLIYNNVKTALVELV</sequence>